<dbReference type="RefSeq" id="XP_066715336.1">
    <property type="nucleotide sequence ID" value="XM_066858394.1"/>
</dbReference>
<evidence type="ECO:0000313" key="3">
    <source>
        <dbReference type="Proteomes" id="UP001480595"/>
    </source>
</evidence>
<evidence type="ECO:0000256" key="1">
    <source>
        <dbReference type="SAM" id="MobiDB-lite"/>
    </source>
</evidence>
<sequence length="172" mass="18966">MSRIPTRIVESAVLQGTDKSTKLRVTEHSFKQNDAAGIDALVADTLLLRSRFSGAGYTEALHTVNCGAIVATSISGGSDEPKVLHRAAFWRVLRTPESQEMVNRVMRKRPAESEKGQTNSRGEYEGWHNGDDGVWLAGGWCWDGMVLLEGCIVSAVRVVQDFGVRVPWHSDR</sequence>
<accession>A0ABR1UZK4</accession>
<dbReference type="GeneID" id="92091457"/>
<name>A0ABR1UZK4_9PEZI</name>
<organism evidence="2 3">
    <name type="scientific">Apiospora phragmitis</name>
    <dbReference type="NCBI Taxonomy" id="2905665"/>
    <lineage>
        <taxon>Eukaryota</taxon>
        <taxon>Fungi</taxon>
        <taxon>Dikarya</taxon>
        <taxon>Ascomycota</taxon>
        <taxon>Pezizomycotina</taxon>
        <taxon>Sordariomycetes</taxon>
        <taxon>Xylariomycetidae</taxon>
        <taxon>Amphisphaeriales</taxon>
        <taxon>Apiosporaceae</taxon>
        <taxon>Apiospora</taxon>
    </lineage>
</organism>
<feature type="region of interest" description="Disordered" evidence="1">
    <location>
        <begin position="106"/>
        <end position="125"/>
    </location>
</feature>
<dbReference type="EMBL" id="JAQQWL010000007">
    <property type="protein sequence ID" value="KAK8064347.1"/>
    <property type="molecule type" value="Genomic_DNA"/>
</dbReference>
<gene>
    <name evidence="2" type="ORF">PG994_006985</name>
</gene>
<keyword evidence="3" id="KW-1185">Reference proteome</keyword>
<protein>
    <submittedName>
        <fullName evidence="2">Uncharacterized protein</fullName>
    </submittedName>
</protein>
<evidence type="ECO:0000313" key="2">
    <source>
        <dbReference type="EMBL" id="KAK8064347.1"/>
    </source>
</evidence>
<comment type="caution">
    <text evidence="2">The sequence shown here is derived from an EMBL/GenBank/DDBJ whole genome shotgun (WGS) entry which is preliminary data.</text>
</comment>
<proteinExistence type="predicted"/>
<reference evidence="2 3" key="1">
    <citation type="submission" date="2023-01" db="EMBL/GenBank/DDBJ databases">
        <title>Analysis of 21 Apiospora genomes using comparative genomics revels a genus with tremendous synthesis potential of carbohydrate active enzymes and secondary metabolites.</title>
        <authorList>
            <person name="Sorensen T."/>
        </authorList>
    </citation>
    <scope>NUCLEOTIDE SEQUENCE [LARGE SCALE GENOMIC DNA]</scope>
    <source>
        <strain evidence="2 3">CBS 135458</strain>
    </source>
</reference>
<dbReference type="Proteomes" id="UP001480595">
    <property type="component" value="Unassembled WGS sequence"/>
</dbReference>